<evidence type="ECO:0000313" key="3">
    <source>
        <dbReference type="Proteomes" id="UP001596270"/>
    </source>
</evidence>
<keyword evidence="3" id="KW-1185">Reference proteome</keyword>
<dbReference type="RefSeq" id="WP_371438933.1">
    <property type="nucleotide sequence ID" value="NZ_JBHSRS010000016.1"/>
</dbReference>
<comment type="caution">
    <text evidence="2">The sequence shown here is derived from an EMBL/GenBank/DDBJ whole genome shotgun (WGS) entry which is preliminary data.</text>
</comment>
<reference evidence="3" key="1">
    <citation type="journal article" date="2019" name="Int. J. Syst. Evol. Microbiol.">
        <title>The Global Catalogue of Microorganisms (GCM) 10K type strain sequencing project: providing services to taxonomists for standard genome sequencing and annotation.</title>
        <authorList>
            <consortium name="The Broad Institute Genomics Platform"/>
            <consortium name="The Broad Institute Genome Sequencing Center for Infectious Disease"/>
            <person name="Wu L."/>
            <person name="Ma J."/>
        </authorList>
    </citation>
    <scope>NUCLEOTIDE SEQUENCE [LARGE SCALE GENOMIC DNA]</scope>
    <source>
        <strain evidence="3">CCUG 39402</strain>
    </source>
</reference>
<name>A0ABW1TU45_9BURK</name>
<organism evidence="2 3">
    <name type="scientific">Polaromonas aquatica</name>
    <dbReference type="NCBI Taxonomy" id="332657"/>
    <lineage>
        <taxon>Bacteria</taxon>
        <taxon>Pseudomonadati</taxon>
        <taxon>Pseudomonadota</taxon>
        <taxon>Betaproteobacteria</taxon>
        <taxon>Burkholderiales</taxon>
        <taxon>Comamonadaceae</taxon>
        <taxon>Polaromonas</taxon>
    </lineage>
</organism>
<proteinExistence type="predicted"/>
<evidence type="ECO:0000313" key="2">
    <source>
        <dbReference type="EMBL" id="MFC6281064.1"/>
    </source>
</evidence>
<dbReference type="EMBL" id="JBHSRS010000016">
    <property type="protein sequence ID" value="MFC6281064.1"/>
    <property type="molecule type" value="Genomic_DNA"/>
</dbReference>
<feature type="region of interest" description="Disordered" evidence="1">
    <location>
        <begin position="1"/>
        <end position="32"/>
    </location>
</feature>
<evidence type="ECO:0000256" key="1">
    <source>
        <dbReference type="SAM" id="MobiDB-lite"/>
    </source>
</evidence>
<dbReference type="Proteomes" id="UP001596270">
    <property type="component" value="Unassembled WGS sequence"/>
</dbReference>
<protein>
    <submittedName>
        <fullName evidence="2">Uncharacterized protein</fullName>
    </submittedName>
</protein>
<gene>
    <name evidence="2" type="ORF">ACFQND_07450</name>
</gene>
<accession>A0ABW1TU45</accession>
<sequence>MKIINSPVRNVSPDVESSNDPRSRGWASKPKAIAQAKKIARKRERAMLRPLAMKELLREHLVTVAEQRAAARFEREYAYYDLMRKLARSSRKHSSRAKRQKPDHCVDISSGETRLEIRIEYMVAGERRESALLASCATDD</sequence>